<evidence type="ECO:0000256" key="6">
    <source>
        <dbReference type="ARBA" id="ARBA00022676"/>
    </source>
</evidence>
<gene>
    <name evidence="10" type="ORF">S12H4_51123</name>
</gene>
<sequence>MRKITETVEKIKPIDARILKEAQCRLDNLTKPKGSLGRLEELAKKVVAITGRENPTLDRKVIFTMVGDHGVARQGVSAFPQEVTVQMIHNFLQGGAAINVLA</sequence>
<comment type="catalytic activity">
    <reaction evidence="9">
        <text>5,6-dimethylbenzimidazole + nicotinate beta-D-ribonucleotide = alpha-ribazole 5'-phosphate + nicotinate + H(+)</text>
        <dbReference type="Rhea" id="RHEA:11196"/>
        <dbReference type="ChEBI" id="CHEBI:15378"/>
        <dbReference type="ChEBI" id="CHEBI:15890"/>
        <dbReference type="ChEBI" id="CHEBI:32544"/>
        <dbReference type="ChEBI" id="CHEBI:57502"/>
        <dbReference type="ChEBI" id="CHEBI:57918"/>
        <dbReference type="EC" id="2.4.2.21"/>
    </reaction>
</comment>
<evidence type="ECO:0000256" key="4">
    <source>
        <dbReference type="ARBA" id="ARBA00015486"/>
    </source>
</evidence>
<comment type="similarity">
    <text evidence="2">Belongs to the CobT family.</text>
</comment>
<evidence type="ECO:0000313" key="10">
    <source>
        <dbReference type="EMBL" id="GAJ11477.1"/>
    </source>
</evidence>
<dbReference type="PANTHER" id="PTHR43463:SF1">
    <property type="entry name" value="NICOTINATE-NUCLEOTIDE--DIMETHYLBENZIMIDAZOLE PHOSPHORIBOSYLTRANSFERASE"/>
    <property type="match status" value="1"/>
</dbReference>
<dbReference type="Gene3D" id="1.10.1610.10">
    <property type="match status" value="1"/>
</dbReference>
<keyword evidence="6" id="KW-0328">Glycosyltransferase</keyword>
<comment type="pathway">
    <text evidence="1">Nucleoside biosynthesis; alpha-ribazole biosynthesis; alpha-ribazole from 5,6-dimethylbenzimidazole: step 1/2.</text>
</comment>
<accession>X1V6H0</accession>
<keyword evidence="5" id="KW-0169">Cobalamin biosynthesis</keyword>
<protein>
    <recommendedName>
        <fullName evidence="4">Nicotinate-nucleotide--dimethylbenzimidazole phosphoribosyltransferase</fullName>
        <ecNumber evidence="3">2.4.2.21</ecNumber>
    </recommendedName>
    <alternativeName>
        <fullName evidence="8">N(1)-alpha-phosphoribosyltransferase</fullName>
    </alternativeName>
</protein>
<feature type="non-terminal residue" evidence="10">
    <location>
        <position position="102"/>
    </location>
</feature>
<dbReference type="InterPro" id="IPR023195">
    <property type="entry name" value="Nict_dMeBzImd_PRibTrfase_N"/>
</dbReference>
<reference evidence="10" key="1">
    <citation type="journal article" date="2014" name="Front. Microbiol.">
        <title>High frequency of phylogenetically diverse reductive dehalogenase-homologous genes in deep subseafloor sedimentary metagenomes.</title>
        <authorList>
            <person name="Kawai M."/>
            <person name="Futagami T."/>
            <person name="Toyoda A."/>
            <person name="Takaki Y."/>
            <person name="Nishi S."/>
            <person name="Hori S."/>
            <person name="Arai W."/>
            <person name="Tsubouchi T."/>
            <person name="Morono Y."/>
            <person name="Uchiyama I."/>
            <person name="Ito T."/>
            <person name="Fujiyama A."/>
            <person name="Inagaki F."/>
            <person name="Takami H."/>
        </authorList>
    </citation>
    <scope>NUCLEOTIDE SEQUENCE</scope>
    <source>
        <strain evidence="10">Expedition CK06-06</strain>
    </source>
</reference>
<dbReference type="EMBL" id="BARW01032273">
    <property type="protein sequence ID" value="GAJ11477.1"/>
    <property type="molecule type" value="Genomic_DNA"/>
</dbReference>
<evidence type="ECO:0000256" key="1">
    <source>
        <dbReference type="ARBA" id="ARBA00005049"/>
    </source>
</evidence>
<dbReference type="GO" id="GO:0008939">
    <property type="term" value="F:nicotinate-nucleotide-dimethylbenzimidazole phosphoribosyltransferase activity"/>
    <property type="evidence" value="ECO:0007669"/>
    <property type="project" value="UniProtKB-EC"/>
</dbReference>
<organism evidence="10">
    <name type="scientific">marine sediment metagenome</name>
    <dbReference type="NCBI Taxonomy" id="412755"/>
    <lineage>
        <taxon>unclassified sequences</taxon>
        <taxon>metagenomes</taxon>
        <taxon>ecological metagenomes</taxon>
    </lineage>
</organism>
<proteinExistence type="inferred from homology"/>
<evidence type="ECO:0000256" key="8">
    <source>
        <dbReference type="ARBA" id="ARBA00030686"/>
    </source>
</evidence>
<evidence type="ECO:0000256" key="7">
    <source>
        <dbReference type="ARBA" id="ARBA00022679"/>
    </source>
</evidence>
<keyword evidence="7" id="KW-0808">Transferase</keyword>
<dbReference type="SUPFAM" id="SSF52733">
    <property type="entry name" value="Nicotinate mononucleotide:5,6-dimethylbenzimidazole phosphoribosyltransferase (CobT)"/>
    <property type="match status" value="1"/>
</dbReference>
<dbReference type="PANTHER" id="PTHR43463">
    <property type="entry name" value="NICOTINATE-NUCLEOTIDE--DIMETHYLBENZIMIDAZOLE PHOSPHORIBOSYLTRANSFERASE"/>
    <property type="match status" value="1"/>
</dbReference>
<evidence type="ECO:0000256" key="5">
    <source>
        <dbReference type="ARBA" id="ARBA00022573"/>
    </source>
</evidence>
<dbReference type="InterPro" id="IPR003200">
    <property type="entry name" value="Nict_dMeBzImd_PRibTrfase"/>
</dbReference>
<name>X1V6H0_9ZZZZ</name>
<dbReference type="UniPathway" id="UPA00061">
    <property type="reaction ID" value="UER00516"/>
</dbReference>
<evidence type="ECO:0000256" key="2">
    <source>
        <dbReference type="ARBA" id="ARBA00007110"/>
    </source>
</evidence>
<evidence type="ECO:0000256" key="9">
    <source>
        <dbReference type="ARBA" id="ARBA00047340"/>
    </source>
</evidence>
<comment type="caution">
    <text evidence="10">The sequence shown here is derived from an EMBL/GenBank/DDBJ whole genome shotgun (WGS) entry which is preliminary data.</text>
</comment>
<evidence type="ECO:0000256" key="3">
    <source>
        <dbReference type="ARBA" id="ARBA00011991"/>
    </source>
</evidence>
<dbReference type="AlphaFoldDB" id="X1V6H0"/>
<dbReference type="GO" id="GO:0009236">
    <property type="term" value="P:cobalamin biosynthetic process"/>
    <property type="evidence" value="ECO:0007669"/>
    <property type="project" value="UniProtKB-KW"/>
</dbReference>
<dbReference type="Pfam" id="PF02277">
    <property type="entry name" value="DBI_PRT"/>
    <property type="match status" value="1"/>
</dbReference>
<dbReference type="InterPro" id="IPR036087">
    <property type="entry name" value="Nict_dMeBzImd_PRibTrfase_sf"/>
</dbReference>
<dbReference type="EC" id="2.4.2.21" evidence="3"/>
<dbReference type="Gene3D" id="3.40.50.10210">
    <property type="match status" value="1"/>
</dbReference>